<feature type="compositionally biased region" description="Polar residues" evidence="1">
    <location>
        <begin position="409"/>
        <end position="420"/>
    </location>
</feature>
<dbReference type="EMBL" id="LSYV01000008">
    <property type="protein sequence ID" value="KXZ53305.1"/>
    <property type="molecule type" value="Genomic_DNA"/>
</dbReference>
<protein>
    <recommendedName>
        <fullName evidence="2">EF-hand domain-containing protein</fullName>
    </recommendedName>
</protein>
<feature type="region of interest" description="Disordered" evidence="1">
    <location>
        <begin position="568"/>
        <end position="594"/>
    </location>
</feature>
<reference evidence="4" key="1">
    <citation type="journal article" date="2016" name="Nat. Commun.">
        <title>The Gonium pectorale genome demonstrates co-option of cell cycle regulation during the evolution of multicellularity.</title>
        <authorList>
            <person name="Hanschen E.R."/>
            <person name="Marriage T.N."/>
            <person name="Ferris P.J."/>
            <person name="Hamaji T."/>
            <person name="Toyoda A."/>
            <person name="Fujiyama A."/>
            <person name="Neme R."/>
            <person name="Noguchi H."/>
            <person name="Minakuchi Y."/>
            <person name="Suzuki M."/>
            <person name="Kawai-Toyooka H."/>
            <person name="Smith D.R."/>
            <person name="Sparks H."/>
            <person name="Anderson J."/>
            <person name="Bakaric R."/>
            <person name="Luria V."/>
            <person name="Karger A."/>
            <person name="Kirschner M.W."/>
            <person name="Durand P.M."/>
            <person name="Michod R.E."/>
            <person name="Nozaki H."/>
            <person name="Olson B.J."/>
        </authorList>
    </citation>
    <scope>NUCLEOTIDE SEQUENCE [LARGE SCALE GENOMIC DNA]</scope>
    <source>
        <strain evidence="4">NIES-2863</strain>
    </source>
</reference>
<feature type="compositionally biased region" description="Gly residues" evidence="1">
    <location>
        <begin position="249"/>
        <end position="258"/>
    </location>
</feature>
<dbReference type="STRING" id="33097.A0A150GTW6"/>
<evidence type="ECO:0000256" key="1">
    <source>
        <dbReference type="SAM" id="MobiDB-lite"/>
    </source>
</evidence>
<accession>A0A150GTW6</accession>
<feature type="compositionally biased region" description="Low complexity" evidence="1">
    <location>
        <begin position="1237"/>
        <end position="1258"/>
    </location>
</feature>
<feature type="region of interest" description="Disordered" evidence="1">
    <location>
        <begin position="344"/>
        <end position="437"/>
    </location>
</feature>
<feature type="compositionally biased region" description="Low complexity" evidence="1">
    <location>
        <begin position="858"/>
        <end position="867"/>
    </location>
</feature>
<feature type="compositionally biased region" description="Low complexity" evidence="1">
    <location>
        <begin position="729"/>
        <end position="742"/>
    </location>
</feature>
<gene>
    <name evidence="3" type="ORF">GPECTOR_7g1199</name>
</gene>
<feature type="region of interest" description="Disordered" evidence="1">
    <location>
        <begin position="610"/>
        <end position="637"/>
    </location>
</feature>
<proteinExistence type="predicted"/>
<dbReference type="GO" id="GO:0005509">
    <property type="term" value="F:calcium ion binding"/>
    <property type="evidence" value="ECO:0007669"/>
    <property type="project" value="InterPro"/>
</dbReference>
<dbReference type="OrthoDB" id="186625at2759"/>
<keyword evidence="4" id="KW-1185">Reference proteome</keyword>
<feature type="region of interest" description="Disordered" evidence="1">
    <location>
        <begin position="142"/>
        <end position="331"/>
    </location>
</feature>
<feature type="compositionally biased region" description="Low complexity" evidence="1">
    <location>
        <begin position="991"/>
        <end position="1010"/>
    </location>
</feature>
<sequence>MEVIKLFDFDNDGEINWREFHHFLSYEVMADKNPLGAEYVLPSGMALPISSMISAIRRRKLLEEVQQGGESREHWVSEGPEFLRHLLESEQYEIQKQGSRANREVLQRILSYKAPPSKQVDPEAMAHHNRRVERLRRALLGSSSTAHSVGSAARSSTSNVSRARSGAGAGGDSSDSGGGGDSSGGEGGDAGSRSRHSTGRSAARHSPGGLRRSGDGALPSVHGTPAGYGSHKDGQPSGAEFRGRSSSSGSGGGGGFGGSLQRRSFDGPGPKRHPPSPLRGGPADKARAGPWRKARLSSPGNGTVSNAAVERRARGGGAADEDAQRAERAKMRAAAAFALLEAALDAEEDMERERQQAQEQGPEQGQQDAGELPQGVAVSDAGQEDDGTFLTGLPYRGPHALGPEMGAMSTPSVPQLQSRPPFTPPQSKDGRASGASGGKALAAAEALTAIEAAAHFINEIEYVDALLEQHHLKTGAPRPRPSGGVRGMTPRCPVVMPISSSLAGDVVQASPRLSPRATRLSIGGGGTAAAGPRLSDGGGGGGVVSGAPVPVPPAVAAAAARLAQVEGVPSLSGERRSPRDGRSGPGDVVSNSGGMRVVAGGGAEITLSGGAQGGGAIGSLTPRSPSPRLARGGEAKGPAVTAADATAAAAAVTAAVMAEVAADAAAAEARRQVTQLIGSGGSGEAAVAVELMVAELAAGGTAAPEPDDRELAEGDEEQDLWEVGLAAPKPVAPPAASASAVPGLELGKGPASAAPDQSALPSATAAAAAVPRLSLRLVQRSASSGPGPYSAQLVQSARTMRQAAVQAHHGCLSARTAGEAEGWPGDAAWRAAAVHGGASARGVSMLLRAQSPSPKPQPQLRSQSPQPRHTNGRVEAVATAADIRRAAWGFKSIYPAGLHSADPYPQPPGSPLPWTASAVPASPSAQASHTGMVPSANSGGLRPTCSRAPTHTSAPPSRAGTPSTGTGAPTGRFAGLTGPSPDPRHAPPQRAGTPSSVASSGPPSQAPSASHLVAPGGFGMSLRVLETQHHPQPHPNPHQQAAWPASAGVGPAAARQPQLPSWGAAPGSPQSPTGSGNAAMVTVANGGQVIAAAPPRRSFELDSRAAAWRAMTPGPGDVRPASVLSGSVRDDGRGAPDSGCGGCGARGRPMRTCLASSLRNSTTSSASTSCGAAAGIGGWSASFARGQRRGSSTGQGPLAATATPVHATAAAAAAAATASGVSFAADAVPGTGGGGAAAAPRAARSPKPRAAATRAAGPVLGGAAKAKPEPASQRGTESGGVKHSRSLRHQASSAVSKAGSINAVFFEPSMSFSSGAWPWPWDGDLSVGPAAAGAAAVSRPESVATEHYDMGGARRPAQPRSSMKLPY</sequence>
<feature type="domain" description="EF-hand" evidence="2">
    <location>
        <begin position="1"/>
        <end position="30"/>
    </location>
</feature>
<feature type="region of interest" description="Disordered" evidence="1">
    <location>
        <begin position="1028"/>
        <end position="1078"/>
    </location>
</feature>
<feature type="region of interest" description="Disordered" evidence="1">
    <location>
        <begin position="729"/>
        <end position="758"/>
    </location>
</feature>
<dbReference type="Proteomes" id="UP000075714">
    <property type="component" value="Unassembled WGS sequence"/>
</dbReference>
<name>A0A150GTW6_GONPE</name>
<dbReference type="InterPro" id="IPR018247">
    <property type="entry name" value="EF_Hand_1_Ca_BS"/>
</dbReference>
<feature type="compositionally biased region" description="Low complexity" evidence="1">
    <location>
        <begin position="955"/>
        <end position="972"/>
    </location>
</feature>
<comment type="caution">
    <text evidence="3">The sequence shown here is derived from an EMBL/GenBank/DDBJ whole genome shotgun (WGS) entry which is preliminary data.</text>
</comment>
<dbReference type="InterPro" id="IPR002048">
    <property type="entry name" value="EF_hand_dom"/>
</dbReference>
<feature type="compositionally biased region" description="Low complexity" evidence="1">
    <location>
        <begin position="357"/>
        <end position="371"/>
    </location>
</feature>
<evidence type="ECO:0000259" key="2">
    <source>
        <dbReference type="PROSITE" id="PS50222"/>
    </source>
</evidence>
<feature type="region of interest" description="Disordered" evidence="1">
    <location>
        <begin position="849"/>
        <end position="874"/>
    </location>
</feature>
<feature type="compositionally biased region" description="Polar residues" evidence="1">
    <location>
        <begin position="142"/>
        <end position="160"/>
    </location>
</feature>
<feature type="compositionally biased region" description="Low complexity" evidence="1">
    <location>
        <begin position="916"/>
        <end position="928"/>
    </location>
</feature>
<feature type="compositionally biased region" description="Gly residues" evidence="1">
    <location>
        <begin position="167"/>
        <end position="190"/>
    </location>
</feature>
<evidence type="ECO:0000313" key="4">
    <source>
        <dbReference type="Proteomes" id="UP000075714"/>
    </source>
</evidence>
<feature type="compositionally biased region" description="Basic and acidic residues" evidence="1">
    <location>
        <begin position="573"/>
        <end position="582"/>
    </location>
</feature>
<feature type="region of interest" description="Disordered" evidence="1">
    <location>
        <begin position="1231"/>
        <end position="1294"/>
    </location>
</feature>
<feature type="region of interest" description="Disordered" evidence="1">
    <location>
        <begin position="1126"/>
        <end position="1146"/>
    </location>
</feature>
<feature type="region of interest" description="Disordered" evidence="1">
    <location>
        <begin position="904"/>
        <end position="1015"/>
    </location>
</feature>
<dbReference type="PROSITE" id="PS00018">
    <property type="entry name" value="EF_HAND_1"/>
    <property type="match status" value="1"/>
</dbReference>
<organism evidence="3 4">
    <name type="scientific">Gonium pectorale</name>
    <name type="common">Green alga</name>
    <dbReference type="NCBI Taxonomy" id="33097"/>
    <lineage>
        <taxon>Eukaryota</taxon>
        <taxon>Viridiplantae</taxon>
        <taxon>Chlorophyta</taxon>
        <taxon>core chlorophytes</taxon>
        <taxon>Chlorophyceae</taxon>
        <taxon>CS clade</taxon>
        <taxon>Chlamydomonadales</taxon>
        <taxon>Volvocaceae</taxon>
        <taxon>Gonium</taxon>
    </lineage>
</organism>
<dbReference type="PROSITE" id="PS50222">
    <property type="entry name" value="EF_HAND_2"/>
    <property type="match status" value="1"/>
</dbReference>
<feature type="region of interest" description="Disordered" evidence="1">
    <location>
        <begin position="516"/>
        <end position="541"/>
    </location>
</feature>
<feature type="region of interest" description="Disordered" evidence="1">
    <location>
        <begin position="1337"/>
        <end position="1367"/>
    </location>
</feature>
<evidence type="ECO:0000313" key="3">
    <source>
        <dbReference type="EMBL" id="KXZ53305.1"/>
    </source>
</evidence>